<name>A0A1Y2G0Z0_9BASI</name>
<sequence length="307" mass="33861">MKVRASDLEHQQTVDLLVEVFTRALEKGYGGEKKDALSLDELSTIAEWLEDILVAVQKQSKGKVKVRAEAQLASPSDSREDAPSPSLGKSQVKKKDKKVRIDANVQVHDQAIAEEEEEEDQLESEDDLLVEAPPPKKSNSTKSKVKQPVKPTSVKSGDGASNSATGARSERAQKRVKSKDGGSTSGRPKRSSTSAQTPTQARKKYEEGDVLLAMLPANFRWPAMILDRRLYDDDSTVEGTKTEEAYLVALLPSHERYWIPPSGLSALGKPRAPADLVATEAREFAEGIALLKDDVELQKWMDDELRR</sequence>
<dbReference type="AlphaFoldDB" id="A0A1Y2G0Z0"/>
<protein>
    <submittedName>
        <fullName evidence="2">Uncharacterized protein</fullName>
    </submittedName>
</protein>
<dbReference type="EMBL" id="MCGR01000009">
    <property type="protein sequence ID" value="ORY88590.1"/>
    <property type="molecule type" value="Genomic_DNA"/>
</dbReference>
<evidence type="ECO:0000313" key="3">
    <source>
        <dbReference type="Proteomes" id="UP000193467"/>
    </source>
</evidence>
<reference evidence="2 3" key="1">
    <citation type="submission" date="2016-07" db="EMBL/GenBank/DDBJ databases">
        <title>Pervasive Adenine N6-methylation of Active Genes in Fungi.</title>
        <authorList>
            <consortium name="DOE Joint Genome Institute"/>
            <person name="Mondo S.J."/>
            <person name="Dannebaum R.O."/>
            <person name="Kuo R.C."/>
            <person name="Labutti K."/>
            <person name="Haridas S."/>
            <person name="Kuo A."/>
            <person name="Salamov A."/>
            <person name="Ahrendt S.R."/>
            <person name="Lipzen A."/>
            <person name="Sullivan W."/>
            <person name="Andreopoulos W.B."/>
            <person name="Clum A."/>
            <person name="Lindquist E."/>
            <person name="Daum C."/>
            <person name="Ramamoorthy G.K."/>
            <person name="Gryganskyi A."/>
            <person name="Culley D."/>
            <person name="Magnuson J.K."/>
            <person name="James T.Y."/>
            <person name="O'Malley M.A."/>
            <person name="Stajich J.E."/>
            <person name="Spatafora J.W."/>
            <person name="Visel A."/>
            <person name="Grigoriev I.V."/>
        </authorList>
    </citation>
    <scope>NUCLEOTIDE SEQUENCE [LARGE SCALE GENOMIC DNA]</scope>
    <source>
        <strain evidence="2 3">62-1032</strain>
    </source>
</reference>
<dbReference type="Gene3D" id="2.30.30.140">
    <property type="match status" value="1"/>
</dbReference>
<dbReference type="SUPFAM" id="SSF63748">
    <property type="entry name" value="Tudor/PWWP/MBT"/>
    <property type="match status" value="1"/>
</dbReference>
<gene>
    <name evidence="2" type="ORF">BCR35DRAFT_301348</name>
</gene>
<feature type="compositionally biased region" description="Acidic residues" evidence="1">
    <location>
        <begin position="112"/>
        <end position="129"/>
    </location>
</feature>
<accession>A0A1Y2G0Z0</accession>
<feature type="compositionally biased region" description="Polar residues" evidence="1">
    <location>
        <begin position="153"/>
        <end position="166"/>
    </location>
</feature>
<proteinExistence type="predicted"/>
<comment type="caution">
    <text evidence="2">The sequence shown here is derived from an EMBL/GenBank/DDBJ whole genome shotgun (WGS) entry which is preliminary data.</text>
</comment>
<evidence type="ECO:0000313" key="2">
    <source>
        <dbReference type="EMBL" id="ORY88590.1"/>
    </source>
</evidence>
<organism evidence="2 3">
    <name type="scientific">Leucosporidium creatinivorum</name>
    <dbReference type="NCBI Taxonomy" id="106004"/>
    <lineage>
        <taxon>Eukaryota</taxon>
        <taxon>Fungi</taxon>
        <taxon>Dikarya</taxon>
        <taxon>Basidiomycota</taxon>
        <taxon>Pucciniomycotina</taxon>
        <taxon>Microbotryomycetes</taxon>
        <taxon>Leucosporidiales</taxon>
        <taxon>Leucosporidium</taxon>
    </lineage>
</organism>
<feature type="region of interest" description="Disordered" evidence="1">
    <location>
        <begin position="58"/>
        <end position="203"/>
    </location>
</feature>
<evidence type="ECO:0000256" key="1">
    <source>
        <dbReference type="SAM" id="MobiDB-lite"/>
    </source>
</evidence>
<feature type="compositionally biased region" description="Polar residues" evidence="1">
    <location>
        <begin position="181"/>
        <end position="200"/>
    </location>
</feature>
<dbReference type="Proteomes" id="UP000193467">
    <property type="component" value="Unassembled WGS sequence"/>
</dbReference>
<keyword evidence="3" id="KW-1185">Reference proteome</keyword>
<dbReference type="InParanoid" id="A0A1Y2G0Z0"/>